<organism evidence="2 3">
    <name type="scientific">Aspergillus taichungensis</name>
    <dbReference type="NCBI Taxonomy" id="482145"/>
    <lineage>
        <taxon>Eukaryota</taxon>
        <taxon>Fungi</taxon>
        <taxon>Dikarya</taxon>
        <taxon>Ascomycota</taxon>
        <taxon>Pezizomycotina</taxon>
        <taxon>Eurotiomycetes</taxon>
        <taxon>Eurotiomycetidae</taxon>
        <taxon>Eurotiales</taxon>
        <taxon>Aspergillaceae</taxon>
        <taxon>Aspergillus</taxon>
        <taxon>Aspergillus subgen. Circumdati</taxon>
    </lineage>
</organism>
<sequence length="54" mass="6507">FFFFFFFDIMRSVVYLPLLFSFYNYYHLSFLLSVVVASSRLMCMSCSRKCSFTP</sequence>
<protein>
    <submittedName>
        <fullName evidence="2">Uncharacterized protein</fullName>
    </submittedName>
</protein>
<dbReference type="Proteomes" id="UP000235023">
    <property type="component" value="Unassembled WGS sequence"/>
</dbReference>
<name>A0A2J5HEB3_9EURO</name>
<keyword evidence="3" id="KW-1185">Reference proteome</keyword>
<keyword evidence="1" id="KW-0472">Membrane</keyword>
<reference evidence="3" key="1">
    <citation type="submission" date="2017-12" db="EMBL/GenBank/DDBJ databases">
        <authorList>
            <consortium name="DOE Joint Genome Institute"/>
            <person name="Mondo S.J."/>
            <person name="Kjaerbolling I."/>
            <person name="Vesth T.C."/>
            <person name="Frisvad J.C."/>
            <person name="Nybo J.L."/>
            <person name="Theobald S."/>
            <person name="Kuo A."/>
            <person name="Bowyer P."/>
            <person name="Matsuda Y."/>
            <person name="Lyhne E.K."/>
            <person name="Kogle M.E."/>
            <person name="Clum A."/>
            <person name="Lipzen A."/>
            <person name="Salamov A."/>
            <person name="Ngan C.Y."/>
            <person name="Daum C."/>
            <person name="Chiniquy J."/>
            <person name="Barry K."/>
            <person name="LaButti K."/>
            <person name="Haridas S."/>
            <person name="Simmons B.A."/>
            <person name="Magnuson J.K."/>
            <person name="Mortensen U.H."/>
            <person name="Larsen T.O."/>
            <person name="Grigoriev I.V."/>
            <person name="Baker S.E."/>
            <person name="Andersen M.R."/>
            <person name="Nordberg H.P."/>
            <person name="Cantor M.N."/>
            <person name="Hua S.X."/>
        </authorList>
    </citation>
    <scope>NUCLEOTIDE SEQUENCE [LARGE SCALE GENOMIC DNA]</scope>
    <source>
        <strain evidence="3">IBT 19404</strain>
    </source>
</reference>
<dbReference type="AlphaFoldDB" id="A0A2J5HEB3"/>
<accession>A0A2J5HEB3</accession>
<keyword evidence="1" id="KW-1133">Transmembrane helix</keyword>
<gene>
    <name evidence="2" type="ORF">BDW42DRAFT_181148</name>
</gene>
<dbReference type="EMBL" id="KZ559659">
    <property type="protein sequence ID" value="PLN75212.1"/>
    <property type="molecule type" value="Genomic_DNA"/>
</dbReference>
<evidence type="ECO:0000256" key="1">
    <source>
        <dbReference type="SAM" id="Phobius"/>
    </source>
</evidence>
<keyword evidence="1" id="KW-0812">Transmembrane</keyword>
<evidence type="ECO:0000313" key="3">
    <source>
        <dbReference type="Proteomes" id="UP000235023"/>
    </source>
</evidence>
<feature type="transmembrane region" description="Helical" evidence="1">
    <location>
        <begin position="25"/>
        <end position="43"/>
    </location>
</feature>
<evidence type="ECO:0000313" key="2">
    <source>
        <dbReference type="EMBL" id="PLN75212.1"/>
    </source>
</evidence>
<feature type="non-terminal residue" evidence="2">
    <location>
        <position position="1"/>
    </location>
</feature>
<proteinExistence type="predicted"/>